<feature type="transmembrane region" description="Helical" evidence="8">
    <location>
        <begin position="643"/>
        <end position="666"/>
    </location>
</feature>
<reference evidence="12 13" key="1">
    <citation type="journal article" date="2018" name="Mol. Biol. Evol.">
        <title>Broad Genomic Sampling Reveals a Smut Pathogenic Ancestry of the Fungal Clade Ustilaginomycotina.</title>
        <authorList>
            <person name="Kijpornyongpan T."/>
            <person name="Mondo S.J."/>
            <person name="Barry K."/>
            <person name="Sandor L."/>
            <person name="Lee J."/>
            <person name="Lipzen A."/>
            <person name="Pangilinan J."/>
            <person name="LaButti K."/>
            <person name="Hainaut M."/>
            <person name="Henrissat B."/>
            <person name="Grigoriev I.V."/>
            <person name="Spatafora J.W."/>
            <person name="Aime M.C."/>
        </authorList>
    </citation>
    <scope>NUCLEOTIDE SEQUENCE [LARGE SCALE GENOMIC DNA]</scope>
    <source>
        <strain evidence="12 13">MCA 4186</strain>
    </source>
</reference>
<dbReference type="EMBL" id="KZ819310">
    <property type="protein sequence ID" value="PWN94657.1"/>
    <property type="molecule type" value="Genomic_DNA"/>
</dbReference>
<evidence type="ECO:0000256" key="2">
    <source>
        <dbReference type="ARBA" id="ARBA00007779"/>
    </source>
</evidence>
<dbReference type="OrthoDB" id="2150324at2759"/>
<feature type="transmembrane region" description="Helical" evidence="8">
    <location>
        <begin position="423"/>
        <end position="448"/>
    </location>
</feature>
<dbReference type="InterPro" id="IPR032880">
    <property type="entry name" value="CSC1/OSCA1-like_N"/>
</dbReference>
<dbReference type="STRING" id="58919.A0A316YYW7"/>
<dbReference type="RefSeq" id="XP_025594936.1">
    <property type="nucleotide sequence ID" value="XM_025741236.1"/>
</dbReference>
<dbReference type="Proteomes" id="UP000245946">
    <property type="component" value="Unassembled WGS sequence"/>
</dbReference>
<feature type="transmembrane region" description="Helical" evidence="8">
    <location>
        <begin position="157"/>
        <end position="179"/>
    </location>
</feature>
<dbReference type="AlphaFoldDB" id="A0A316YYW7"/>
<accession>A0A316YYW7</accession>
<feature type="compositionally biased region" description="Low complexity" evidence="7">
    <location>
        <begin position="992"/>
        <end position="1031"/>
    </location>
</feature>
<keyword evidence="3" id="KW-0813">Transport</keyword>
<organism evidence="12 13">
    <name type="scientific">Tilletiopsis washingtonensis</name>
    <dbReference type="NCBI Taxonomy" id="58919"/>
    <lineage>
        <taxon>Eukaryota</taxon>
        <taxon>Fungi</taxon>
        <taxon>Dikarya</taxon>
        <taxon>Basidiomycota</taxon>
        <taxon>Ustilaginomycotina</taxon>
        <taxon>Exobasidiomycetes</taxon>
        <taxon>Entylomatales</taxon>
        <taxon>Entylomatales incertae sedis</taxon>
        <taxon>Tilletiopsis</taxon>
    </lineage>
</organism>
<sequence>MSSCKKEGTSEAVNRLCNALNESSKIDGQRVAIAAGAFLVLTAVTLITFEVIRGNNKMVYEPKRKYAEAGVAAPRQVRYTPGGWLTRYKENELLPLIGLDGVTFLRFLRMMRLMTTVLAVVLCAVLIPVDLSFHLGSGSGGIRSGLLLLTISDVSGNYLWAHVGMSYVATAIVLFFITINYRHMVRLRWEWFRSPEYQASFFARTLMLTHVPKKLQSDAALHQLLNSIGMPYPTTEVHIGRVVGALPDLIEKHEEMVRKLERVLAKYLKDPRGVSGKRPTTTIGGGCCGGQTVDAIDHYTEQIQKYEAAIEQWRDRIAEKKPESFGFASLAAVPYAHAAARSLKGKKTKGVKITLAPHPKDVIWRNLTLTNAARRRLSFVGFLYLVLLCFINAVPLLAVALISQMGSFTDVLGFLGAWRAASSWSFSAVAGLAAPIISGLMGYLLPIFMRRIAKYRGVTTRSKLDRVIVSQYFTFLIISQFVIFTLVGVAITVIAQIISAVQERQTFQQILDFISADVGPNILAQYVGFSNYWMTWLPLRLWVSMFDLAQGVRLLMVWAQKNFLGRTPRDVRDFSKPPVAEYAILYTNLLFVFAVAMLYACLAPLIVAFAAVVFWSASFIFKYQMCYVYQTKVESGGRLWRVVVNRLLACIVFMQLILALALVLNAYGTNRIQAIAALPPIVAVIGFKIYCVKTFDARFDWYIPEAQELANTKAHGGDQRHNRLQRRFGHPALHQTLATPMVHARVKHLLPEVYRGRLDHSEMARVDGRKVEVEALTGGLKIAAIEEDQLEYDPHNDSDVRSIMSGTTMMTGAGPGWGTPGPGTPLYGPSRAGTTHDFRDQYSNYLASTGAPELPPGSHGGEHFEMSNVRAHDSRENLLEKGQSVYSDNTLMGSGHAKQPSQGSYPYYAPTPLDTPGINGPQQYEQGHAAHGSAGSAGYFSPAPRSATTPTPRQPSGNSLQQQQYYAHGPQGPSGAGYATHAPPPMQPYTASPQSSPQMRPQQPHFYGHASGPQASPAAASPHAAAQMYGAAPPPPPPQQQQRGPPQWDGRHDGSHGYGGGY</sequence>
<dbReference type="GO" id="GO:0005227">
    <property type="term" value="F:calcium-activated cation channel activity"/>
    <property type="evidence" value="ECO:0007669"/>
    <property type="project" value="InterPro"/>
</dbReference>
<evidence type="ECO:0000259" key="11">
    <source>
        <dbReference type="Pfam" id="PF14703"/>
    </source>
</evidence>
<evidence type="ECO:0000256" key="6">
    <source>
        <dbReference type="ARBA" id="ARBA00023136"/>
    </source>
</evidence>
<keyword evidence="13" id="KW-1185">Reference proteome</keyword>
<feature type="transmembrane region" description="Helical" evidence="8">
    <location>
        <begin position="382"/>
        <end position="403"/>
    </location>
</feature>
<dbReference type="GeneID" id="37268780"/>
<feature type="compositionally biased region" description="Low complexity" evidence="7">
    <location>
        <begin position="927"/>
        <end position="956"/>
    </location>
</feature>
<feature type="domain" description="CSC1/OSCA1-like 7TM region" evidence="9">
    <location>
        <begin position="378"/>
        <end position="660"/>
    </location>
</feature>
<dbReference type="Pfam" id="PF14703">
    <property type="entry name" value="PHM7_cyt"/>
    <property type="match status" value="1"/>
</dbReference>
<keyword evidence="5 8" id="KW-1133">Transmembrane helix</keyword>
<feature type="domain" description="CSC1/OSCA1-like N-terminal transmembrane" evidence="10">
    <location>
        <begin position="34"/>
        <end position="178"/>
    </location>
</feature>
<dbReference type="GO" id="GO:0005886">
    <property type="term" value="C:plasma membrane"/>
    <property type="evidence" value="ECO:0007669"/>
    <property type="project" value="TreeGrafter"/>
</dbReference>
<comment type="subcellular location">
    <subcellularLocation>
        <location evidence="1">Membrane</location>
        <topology evidence="1">Multi-pass membrane protein</topology>
    </subcellularLocation>
</comment>
<protein>
    <submittedName>
        <fullName evidence="12">DUF221-domain-containing protein</fullName>
    </submittedName>
</protein>
<feature type="transmembrane region" description="Helical" evidence="8">
    <location>
        <begin position="113"/>
        <end position="137"/>
    </location>
</feature>
<dbReference type="Pfam" id="PF13967">
    <property type="entry name" value="RSN1_TM"/>
    <property type="match status" value="1"/>
</dbReference>
<feature type="transmembrane region" description="Helical" evidence="8">
    <location>
        <begin position="469"/>
        <end position="498"/>
    </location>
</feature>
<keyword evidence="6 8" id="KW-0472">Membrane</keyword>
<evidence type="ECO:0000259" key="10">
    <source>
        <dbReference type="Pfam" id="PF13967"/>
    </source>
</evidence>
<gene>
    <name evidence="12" type="ORF">FA09DRAFT_326918</name>
</gene>
<comment type="similarity">
    <text evidence="2">Belongs to the CSC1 (TC 1.A.17) family.</text>
</comment>
<evidence type="ECO:0000256" key="4">
    <source>
        <dbReference type="ARBA" id="ARBA00022692"/>
    </source>
</evidence>
<evidence type="ECO:0000256" key="7">
    <source>
        <dbReference type="SAM" id="MobiDB-lite"/>
    </source>
</evidence>
<evidence type="ECO:0000259" key="9">
    <source>
        <dbReference type="Pfam" id="PF02714"/>
    </source>
</evidence>
<dbReference type="InterPro" id="IPR027815">
    <property type="entry name" value="CSC1/OSCA1-like_cyt"/>
</dbReference>
<evidence type="ECO:0000313" key="13">
    <source>
        <dbReference type="Proteomes" id="UP000245946"/>
    </source>
</evidence>
<proteinExistence type="inferred from homology"/>
<dbReference type="InterPro" id="IPR045122">
    <property type="entry name" value="Csc1-like"/>
</dbReference>
<evidence type="ECO:0000256" key="3">
    <source>
        <dbReference type="ARBA" id="ARBA00022448"/>
    </source>
</evidence>
<feature type="transmembrane region" description="Helical" evidence="8">
    <location>
        <begin position="539"/>
        <end position="558"/>
    </location>
</feature>
<evidence type="ECO:0000256" key="1">
    <source>
        <dbReference type="ARBA" id="ARBA00004141"/>
    </source>
</evidence>
<feature type="transmembrane region" description="Helical" evidence="8">
    <location>
        <begin position="605"/>
        <end position="623"/>
    </location>
</feature>
<feature type="domain" description="CSC1/OSCA1-like cytosolic" evidence="11">
    <location>
        <begin position="203"/>
        <end position="366"/>
    </location>
</feature>
<evidence type="ECO:0000256" key="5">
    <source>
        <dbReference type="ARBA" id="ARBA00022989"/>
    </source>
</evidence>
<feature type="transmembrane region" description="Helical" evidence="8">
    <location>
        <begin position="672"/>
        <end position="691"/>
    </location>
</feature>
<keyword evidence="4 8" id="KW-0812">Transmembrane</keyword>
<feature type="transmembrane region" description="Helical" evidence="8">
    <location>
        <begin position="579"/>
        <end position="599"/>
    </location>
</feature>
<feature type="region of interest" description="Disordered" evidence="7">
    <location>
        <begin position="887"/>
        <end position="1062"/>
    </location>
</feature>
<dbReference type="PANTHER" id="PTHR13018:SF149">
    <property type="entry name" value="DOMAIN PROTEIN, PUTATIVE (AFU_ORTHOLOGUE AFUA_3G11660)-RELATED"/>
    <property type="match status" value="1"/>
</dbReference>
<name>A0A316YYW7_9BASI</name>
<feature type="transmembrane region" description="Helical" evidence="8">
    <location>
        <begin position="31"/>
        <end position="52"/>
    </location>
</feature>
<dbReference type="Pfam" id="PF02714">
    <property type="entry name" value="RSN1_7TM"/>
    <property type="match status" value="1"/>
</dbReference>
<evidence type="ECO:0000256" key="8">
    <source>
        <dbReference type="SAM" id="Phobius"/>
    </source>
</evidence>
<dbReference type="InterPro" id="IPR003864">
    <property type="entry name" value="CSC1/OSCA1-like_7TM"/>
</dbReference>
<evidence type="ECO:0000313" key="12">
    <source>
        <dbReference type="EMBL" id="PWN94657.1"/>
    </source>
</evidence>
<dbReference type="PANTHER" id="PTHR13018">
    <property type="entry name" value="PROBABLE MEMBRANE PROTEIN DUF221-RELATED"/>
    <property type="match status" value="1"/>
</dbReference>